<keyword evidence="2" id="KW-1185">Reference proteome</keyword>
<dbReference type="InterPro" id="IPR035996">
    <property type="entry name" value="4pyrrol_Methylase_sf"/>
</dbReference>
<comment type="caution">
    <text evidence="1">The sequence shown here is derived from an EMBL/GenBank/DDBJ whole genome shotgun (WGS) entry which is preliminary data.</text>
</comment>
<protein>
    <recommendedName>
        <fullName evidence="3">Precorrin-3B C(17)-methyltransferase</fullName>
    </recommendedName>
</protein>
<evidence type="ECO:0008006" key="3">
    <source>
        <dbReference type="Google" id="ProtNLM"/>
    </source>
</evidence>
<gene>
    <name evidence="1" type="ORF">QWZ10_09410</name>
</gene>
<dbReference type="SUPFAM" id="SSF53790">
    <property type="entry name" value="Tetrapyrrole methylase"/>
    <property type="match status" value="1"/>
</dbReference>
<evidence type="ECO:0000313" key="2">
    <source>
        <dbReference type="Proteomes" id="UP001243846"/>
    </source>
</evidence>
<accession>A0ABT8D635</accession>
<dbReference type="InterPro" id="IPR014777">
    <property type="entry name" value="4pyrrole_Mease_sub1"/>
</dbReference>
<organism evidence="1 2">
    <name type="scientific">Paracoccus cavernae</name>
    <dbReference type="NCBI Taxonomy" id="1571207"/>
    <lineage>
        <taxon>Bacteria</taxon>
        <taxon>Pseudomonadati</taxon>
        <taxon>Pseudomonadota</taxon>
        <taxon>Alphaproteobacteria</taxon>
        <taxon>Rhodobacterales</taxon>
        <taxon>Paracoccaceae</taxon>
        <taxon>Paracoccus</taxon>
    </lineage>
</organism>
<reference evidence="2" key="1">
    <citation type="journal article" date="2019" name="Int. J. Syst. Evol. Microbiol.">
        <title>The Global Catalogue of Microorganisms (GCM) 10K type strain sequencing project: providing services to taxonomists for standard genome sequencing and annotation.</title>
        <authorList>
            <consortium name="The Broad Institute Genomics Platform"/>
            <consortium name="The Broad Institute Genome Sequencing Center for Infectious Disease"/>
            <person name="Wu L."/>
            <person name="Ma J."/>
        </authorList>
    </citation>
    <scope>NUCLEOTIDE SEQUENCE [LARGE SCALE GENOMIC DNA]</scope>
    <source>
        <strain evidence="2">CECT 8482</strain>
    </source>
</reference>
<evidence type="ECO:0000313" key="1">
    <source>
        <dbReference type="EMBL" id="MDN3711974.1"/>
    </source>
</evidence>
<proteinExistence type="predicted"/>
<dbReference type="Gene3D" id="3.40.1010.10">
    <property type="entry name" value="Cobalt-precorrin-4 Transmethylase, Domain 1"/>
    <property type="match status" value="1"/>
</dbReference>
<dbReference type="EMBL" id="JAUFRC010000001">
    <property type="protein sequence ID" value="MDN3711974.1"/>
    <property type="molecule type" value="Genomic_DNA"/>
</dbReference>
<sequence length="47" mass="4607">MSGTLTILGTGPGAEGLIVPEADAALAQATDALGYIPICAALRPARV</sequence>
<name>A0ABT8D635_9RHOB</name>
<dbReference type="Proteomes" id="UP001243846">
    <property type="component" value="Unassembled WGS sequence"/>
</dbReference>